<protein>
    <submittedName>
        <fullName evidence="1">Uncharacterized protein</fullName>
    </submittedName>
</protein>
<evidence type="ECO:0000313" key="1">
    <source>
        <dbReference type="EMBL" id="KAA8498700.1"/>
    </source>
</evidence>
<evidence type="ECO:0000313" key="2">
    <source>
        <dbReference type="Proteomes" id="UP000324585"/>
    </source>
</evidence>
<comment type="caution">
    <text evidence="1">The sequence shown here is derived from an EMBL/GenBank/DDBJ whole genome shotgun (WGS) entry which is preliminary data.</text>
</comment>
<dbReference type="Proteomes" id="UP000324585">
    <property type="component" value="Unassembled WGS sequence"/>
</dbReference>
<dbReference type="PROSITE" id="PS51257">
    <property type="entry name" value="PROKAR_LIPOPROTEIN"/>
    <property type="match status" value="1"/>
</dbReference>
<name>A0A5J4Z631_PORPP</name>
<dbReference type="AlphaFoldDB" id="A0A5J4Z631"/>
<keyword evidence="2" id="KW-1185">Reference proteome</keyword>
<proteinExistence type="predicted"/>
<dbReference type="EMBL" id="VRMN01000001">
    <property type="protein sequence ID" value="KAA8498700.1"/>
    <property type="molecule type" value="Genomic_DNA"/>
</dbReference>
<organism evidence="1 2">
    <name type="scientific">Porphyridium purpureum</name>
    <name type="common">Red alga</name>
    <name type="synonym">Porphyridium cruentum</name>
    <dbReference type="NCBI Taxonomy" id="35688"/>
    <lineage>
        <taxon>Eukaryota</taxon>
        <taxon>Rhodophyta</taxon>
        <taxon>Bangiophyceae</taxon>
        <taxon>Porphyridiales</taxon>
        <taxon>Porphyridiaceae</taxon>
        <taxon>Porphyridium</taxon>
    </lineage>
</organism>
<gene>
    <name evidence="1" type="ORF">FVE85_6285</name>
</gene>
<accession>A0A5J4Z631</accession>
<sequence>MRGKWPTPALASTLSSACTATKPAPIRACVGVGVDSSKFACVVAGVSVGSGVRKAVGVGDGKGAGLQSHVYRGNLISNKTLSSPLAPTPMTSQQRGSIIAPPNCERPVHGVTPFEHSVLGYPCASSDQTISTSLVDWTDMISASVDGSDQSVGRLSYKVRLSSTGVPARFCCGKARTVFVDASYTQPARSIGPRARTASTLARIIGALPPELPEHRSVRITLTIRGSACRPTQASERATIEWS</sequence>
<reference evidence="2" key="1">
    <citation type="journal article" date="2019" name="Nat. Commun.">
        <title>Expansion of phycobilisome linker gene families in mesophilic red algae.</title>
        <authorList>
            <person name="Lee J."/>
            <person name="Kim D."/>
            <person name="Bhattacharya D."/>
            <person name="Yoon H.S."/>
        </authorList>
    </citation>
    <scope>NUCLEOTIDE SEQUENCE [LARGE SCALE GENOMIC DNA]</scope>
    <source>
        <strain evidence="2">CCMP 1328</strain>
    </source>
</reference>